<evidence type="ECO:0000256" key="7">
    <source>
        <dbReference type="SAM" id="MobiDB-lite"/>
    </source>
</evidence>
<feature type="compositionally biased region" description="Basic and acidic residues" evidence="7">
    <location>
        <begin position="218"/>
        <end position="232"/>
    </location>
</feature>
<feature type="region of interest" description="Disordered" evidence="7">
    <location>
        <begin position="813"/>
        <end position="901"/>
    </location>
</feature>
<evidence type="ECO:0000313" key="8">
    <source>
        <dbReference type="EMBL" id="KAI5608937.1"/>
    </source>
</evidence>
<feature type="compositionally biased region" description="Basic residues" evidence="7">
    <location>
        <begin position="760"/>
        <end position="775"/>
    </location>
</feature>
<keyword evidence="9" id="KW-1185">Reference proteome</keyword>
<dbReference type="GO" id="GO:0016055">
    <property type="term" value="P:Wnt signaling pathway"/>
    <property type="evidence" value="ECO:0007669"/>
    <property type="project" value="UniProtKB-KW"/>
</dbReference>
<feature type="compositionally biased region" description="Polar residues" evidence="7">
    <location>
        <begin position="7"/>
        <end position="23"/>
    </location>
</feature>
<dbReference type="GO" id="GO:0060828">
    <property type="term" value="P:regulation of canonical Wnt signaling pathway"/>
    <property type="evidence" value="ECO:0007669"/>
    <property type="project" value="TreeGrafter"/>
</dbReference>
<name>A0AAD5FAZ6_SILAS</name>
<accession>A0AAD5FAZ6</accession>
<gene>
    <name evidence="8" type="ORF">C0J50_6506</name>
</gene>
<comment type="caution">
    <text evidence="8">The sequence shown here is derived from an EMBL/GenBank/DDBJ whole genome shotgun (WGS) entry which is preliminary data.</text>
</comment>
<dbReference type="EMBL" id="MU580030">
    <property type="protein sequence ID" value="KAI5608937.1"/>
    <property type="molecule type" value="Genomic_DNA"/>
</dbReference>
<evidence type="ECO:0000313" key="9">
    <source>
        <dbReference type="Proteomes" id="UP001205998"/>
    </source>
</evidence>
<feature type="region of interest" description="Disordered" evidence="7">
    <location>
        <begin position="760"/>
        <end position="785"/>
    </location>
</feature>
<dbReference type="Pfam" id="PF09422">
    <property type="entry name" value="AMER"/>
    <property type="match status" value="1"/>
</dbReference>
<dbReference type="AlphaFoldDB" id="A0AAD5FAZ6"/>
<comment type="subcellular location">
    <subcellularLocation>
        <location evidence="1">Cell membrane</location>
        <topology evidence="1">Peripheral membrane protein</topology>
    </subcellularLocation>
</comment>
<keyword evidence="4" id="KW-0879">Wnt signaling pathway</keyword>
<evidence type="ECO:0000256" key="1">
    <source>
        <dbReference type="ARBA" id="ARBA00004202"/>
    </source>
</evidence>
<keyword evidence="6" id="KW-0472">Membrane</keyword>
<feature type="compositionally biased region" description="Basic and acidic residues" evidence="7">
    <location>
        <begin position="856"/>
        <end position="868"/>
    </location>
</feature>
<keyword evidence="5" id="KW-0446">Lipid-binding</keyword>
<evidence type="ECO:0000256" key="4">
    <source>
        <dbReference type="ARBA" id="ARBA00022687"/>
    </source>
</evidence>
<evidence type="ECO:0000256" key="2">
    <source>
        <dbReference type="ARBA" id="ARBA00007750"/>
    </source>
</evidence>
<protein>
    <submittedName>
        <fullName evidence="8">APC membrane recruitment protein 3</fullName>
    </submittedName>
</protein>
<feature type="region of interest" description="Disordered" evidence="7">
    <location>
        <begin position="1"/>
        <end position="36"/>
    </location>
</feature>
<organism evidence="8 9">
    <name type="scientific">Silurus asotus</name>
    <name type="common">Amur catfish</name>
    <name type="synonym">Parasilurus asotus</name>
    <dbReference type="NCBI Taxonomy" id="30991"/>
    <lineage>
        <taxon>Eukaryota</taxon>
        <taxon>Metazoa</taxon>
        <taxon>Chordata</taxon>
        <taxon>Craniata</taxon>
        <taxon>Vertebrata</taxon>
        <taxon>Euteleostomi</taxon>
        <taxon>Actinopterygii</taxon>
        <taxon>Neopterygii</taxon>
        <taxon>Teleostei</taxon>
        <taxon>Ostariophysi</taxon>
        <taxon>Siluriformes</taxon>
        <taxon>Siluridae</taxon>
        <taxon>Silurus</taxon>
    </lineage>
</organism>
<feature type="compositionally biased region" description="Low complexity" evidence="7">
    <location>
        <begin position="835"/>
        <end position="849"/>
    </location>
</feature>
<dbReference type="GO" id="GO:0005886">
    <property type="term" value="C:plasma membrane"/>
    <property type="evidence" value="ECO:0007669"/>
    <property type="project" value="UniProtKB-SubCell"/>
</dbReference>
<feature type="compositionally biased region" description="Polar residues" evidence="7">
    <location>
        <begin position="821"/>
        <end position="834"/>
    </location>
</feature>
<feature type="region of interest" description="Disordered" evidence="7">
    <location>
        <begin position="199"/>
        <end position="236"/>
    </location>
</feature>
<sequence>MEFYNNPKRSQGDTNPISGTCKGQSAGGHDSLSTSDYISMNEINPNVSSENLLSPNTLDTFSPEISPSLSDGCTQDLSCDYVRKSRTYDCVMNSRPESLISPVNREQAWTPEMCHHSRLVNSASFPSFGTTHGLLREYQDPSANNREIIEYRNLTPQVPFVPSIAKSIPKKRIFLRKPKKAIKDLFVHKKLNREKAMTPCTPSREYGQTTKQTRRSSRCRESRSCRKTHDTFSDSSSDDCADVCEDAVSLKSFGSQAGCGEIFADEEYLVSLEGMPKRKTGRDSSETLKQSPAAFQGGMEQLASPAHPEVLDLFGMWEAINRTVLLSQSSSQESNKTSTPMSISSSSNEIAYAVENVLIQNMAEQENNLSHTLTLKSENQESTSDEGYCDCLSTEDHTGQSITPVFTRKIPRDTYSGDALYELFYDPSEAEMTPIFDDELDLPSSIVELPSPDLPLSMYSFHIGSEENLAPPLSVDLISQDFLQSNWVGKDCLLKLCDTEISLAMGIVNWMKHRTLNSKKAELGSPGISTGTNGDVCQEETFQTTDLTNVLSKTGVRASCSRDNIADLKVKKPCQVDGHLSVDTVQHQAGVVTTPESQPRTPTSHVCFRIFNINSPSTPSKDWESPSGCSPGSGTSSLFVLAINKESLCGSCKASLKHEAKELHLCHSCTSFIEQIKTSKLWPPANLYQARFAGSPQASLPSPSSSCGIASDISILSLVEQCANQMSSLKLNQYHHPSDQETRPVANQASDTYLRKDRTRKCVKSKPKKKSHVTRKVSDKTHVKSSFSHVACRPSLMELEELTNNGSQNVVLETYKRPRDLQTNPFKDTDTSQASRPTSLPLTSATSSHLYKKEHHNAIKDKTHERSRRDRRPPGTRADNVISDSVTSEEKKMRQRFRTKK</sequence>
<dbReference type="GO" id="GO:0005546">
    <property type="term" value="F:phosphatidylinositol-4,5-bisphosphate binding"/>
    <property type="evidence" value="ECO:0007669"/>
    <property type="project" value="TreeGrafter"/>
</dbReference>
<dbReference type="PANTHER" id="PTHR22237">
    <property type="entry name" value="APC MEMBRANE RECRUITMENT PROTEIN 2-RELATED"/>
    <property type="match status" value="1"/>
</dbReference>
<proteinExistence type="inferred from homology"/>
<dbReference type="InterPro" id="IPR019003">
    <property type="entry name" value="AMER"/>
</dbReference>
<comment type="similarity">
    <text evidence="2">Belongs to the Amer family.</text>
</comment>
<evidence type="ECO:0000256" key="6">
    <source>
        <dbReference type="ARBA" id="ARBA00023136"/>
    </source>
</evidence>
<keyword evidence="3" id="KW-1003">Cell membrane</keyword>
<evidence type="ECO:0000256" key="3">
    <source>
        <dbReference type="ARBA" id="ARBA00022475"/>
    </source>
</evidence>
<dbReference type="Proteomes" id="UP001205998">
    <property type="component" value="Unassembled WGS sequence"/>
</dbReference>
<dbReference type="PANTHER" id="PTHR22237:SF2">
    <property type="entry name" value="APC MEMBRANE RECRUITMENT PROTEIN 3"/>
    <property type="match status" value="1"/>
</dbReference>
<evidence type="ECO:0000256" key="5">
    <source>
        <dbReference type="ARBA" id="ARBA00023121"/>
    </source>
</evidence>
<dbReference type="GO" id="GO:0008013">
    <property type="term" value="F:beta-catenin binding"/>
    <property type="evidence" value="ECO:0007669"/>
    <property type="project" value="TreeGrafter"/>
</dbReference>
<reference evidence="8" key="1">
    <citation type="submission" date="2018-07" db="EMBL/GenBank/DDBJ databases">
        <title>Comparative genomics of catfishes provides insights into carnivory and benthic adaptation.</title>
        <authorList>
            <person name="Zhang Y."/>
            <person name="Wang D."/>
            <person name="Peng Z."/>
            <person name="Zheng S."/>
            <person name="Shao F."/>
            <person name="Tao W."/>
        </authorList>
    </citation>
    <scope>NUCLEOTIDE SEQUENCE</scope>
    <source>
        <strain evidence="8">Chongqing</strain>
    </source>
</reference>